<comment type="caution">
    <text evidence="6">The sequence shown here is derived from an EMBL/GenBank/DDBJ whole genome shotgun (WGS) entry which is preliminary data.</text>
</comment>
<protein>
    <submittedName>
        <fullName evidence="6">LysR family transcriptional regulator</fullName>
    </submittedName>
</protein>
<reference evidence="6 7" key="1">
    <citation type="submission" date="2015-07" db="EMBL/GenBank/DDBJ databases">
        <title>Draft Genome Sequence of Komagataeibacter intermedius Strain AF2, Isolated from Kombucha Tea.</title>
        <authorList>
            <person name="Santos R.A."/>
            <person name="Berretta A.A."/>
            <person name="Barud H.S."/>
            <person name="Ribeiro S.J."/>
            <person name="Gonzalez-Garcia L.N."/>
            <person name="Zucchi T.D."/>
            <person name="Goldman G.H."/>
            <person name="Riano-Pachon D.M."/>
        </authorList>
    </citation>
    <scope>NUCLEOTIDE SEQUENCE [LARGE SCALE GENOMIC DNA]</scope>
    <source>
        <strain evidence="6 7">AF2</strain>
    </source>
</reference>
<dbReference type="InterPro" id="IPR036388">
    <property type="entry name" value="WH-like_DNA-bd_sf"/>
</dbReference>
<keyword evidence="4" id="KW-0804">Transcription</keyword>
<dbReference type="GO" id="GO:0003700">
    <property type="term" value="F:DNA-binding transcription factor activity"/>
    <property type="evidence" value="ECO:0007669"/>
    <property type="project" value="InterPro"/>
</dbReference>
<evidence type="ECO:0000256" key="4">
    <source>
        <dbReference type="ARBA" id="ARBA00023163"/>
    </source>
</evidence>
<name>A0A0N1N4B4_9PROT</name>
<dbReference type="EMBL" id="JUFX02000206">
    <property type="protein sequence ID" value="KPH86255.1"/>
    <property type="molecule type" value="Genomic_DNA"/>
</dbReference>
<dbReference type="Pfam" id="PF03466">
    <property type="entry name" value="LysR_substrate"/>
    <property type="match status" value="1"/>
</dbReference>
<dbReference type="InterPro" id="IPR036390">
    <property type="entry name" value="WH_DNA-bd_sf"/>
</dbReference>
<dbReference type="PROSITE" id="PS50931">
    <property type="entry name" value="HTH_LYSR"/>
    <property type="match status" value="1"/>
</dbReference>
<proteinExistence type="inferred from homology"/>
<evidence type="ECO:0000256" key="2">
    <source>
        <dbReference type="ARBA" id="ARBA00023015"/>
    </source>
</evidence>
<gene>
    <name evidence="6" type="ORF">GLUCOINTEAF2_0202870</name>
</gene>
<dbReference type="GO" id="GO:0032993">
    <property type="term" value="C:protein-DNA complex"/>
    <property type="evidence" value="ECO:0007669"/>
    <property type="project" value="TreeGrafter"/>
</dbReference>
<dbReference type="SUPFAM" id="SSF53850">
    <property type="entry name" value="Periplasmic binding protein-like II"/>
    <property type="match status" value="1"/>
</dbReference>
<dbReference type="PANTHER" id="PTHR30346">
    <property type="entry name" value="TRANSCRIPTIONAL DUAL REGULATOR HCAR-RELATED"/>
    <property type="match status" value="1"/>
</dbReference>
<evidence type="ECO:0000259" key="5">
    <source>
        <dbReference type="PROSITE" id="PS50931"/>
    </source>
</evidence>
<dbReference type="GO" id="GO:0003677">
    <property type="term" value="F:DNA binding"/>
    <property type="evidence" value="ECO:0007669"/>
    <property type="project" value="UniProtKB-KW"/>
</dbReference>
<evidence type="ECO:0000256" key="1">
    <source>
        <dbReference type="ARBA" id="ARBA00009437"/>
    </source>
</evidence>
<dbReference type="Gene3D" id="3.40.190.10">
    <property type="entry name" value="Periplasmic binding protein-like II"/>
    <property type="match status" value="2"/>
</dbReference>
<dbReference type="RefSeq" id="WP_048883806.1">
    <property type="nucleotide sequence ID" value="NZ_JUFX02000206.1"/>
</dbReference>
<dbReference type="InterPro" id="IPR005119">
    <property type="entry name" value="LysR_subst-bd"/>
</dbReference>
<sequence>MTIEIRHLRSALAAAEHRSLRKAAAASGIRAALLSKDIRLLEDMIGCTLFIRTPAGVRPTSHGIDFLHVARQIVHDVDMLANSPGSGARQTARRLTIGYYTSVSTGNLRATLGEFQRRHPTIPWKFVGGSRASLLQKVETGQVDIAIVTAGGLEWQDALLRLWSERCVVALRADHKLAALPILEWSLLRHERFLISTQDPGPEIADIIRHYLSVDVRAPNLVTHDMETQFLKPFVAENGSVMIDYESATGDGLTNIVYRQVLNGRQPVELRFVACWQADNPNPSLVRFLQLLRERYPDIS</sequence>
<dbReference type="Pfam" id="PF00126">
    <property type="entry name" value="HTH_1"/>
    <property type="match status" value="1"/>
</dbReference>
<keyword evidence="3" id="KW-0238">DNA-binding</keyword>
<dbReference type="PANTHER" id="PTHR30346:SF0">
    <property type="entry name" value="HCA OPERON TRANSCRIPTIONAL ACTIVATOR HCAR"/>
    <property type="match status" value="1"/>
</dbReference>
<dbReference type="SUPFAM" id="SSF46785">
    <property type="entry name" value="Winged helix' DNA-binding domain"/>
    <property type="match status" value="1"/>
</dbReference>
<dbReference type="Proteomes" id="UP000031553">
    <property type="component" value="Unassembled WGS sequence"/>
</dbReference>
<evidence type="ECO:0000313" key="7">
    <source>
        <dbReference type="Proteomes" id="UP000031553"/>
    </source>
</evidence>
<accession>A0A0N1N4B4</accession>
<dbReference type="CDD" id="cd08414">
    <property type="entry name" value="PBP2_LTTR_aromatics_like"/>
    <property type="match status" value="1"/>
</dbReference>
<evidence type="ECO:0000313" key="6">
    <source>
        <dbReference type="EMBL" id="KPH86255.1"/>
    </source>
</evidence>
<dbReference type="Gene3D" id="1.10.10.10">
    <property type="entry name" value="Winged helix-like DNA-binding domain superfamily/Winged helix DNA-binding domain"/>
    <property type="match status" value="1"/>
</dbReference>
<keyword evidence="2" id="KW-0805">Transcription regulation</keyword>
<evidence type="ECO:0000256" key="3">
    <source>
        <dbReference type="ARBA" id="ARBA00023125"/>
    </source>
</evidence>
<dbReference type="OrthoDB" id="7333438at2"/>
<organism evidence="6 7">
    <name type="scientific">Komagataeibacter intermedius AF2</name>
    <dbReference type="NCBI Taxonomy" id="1458464"/>
    <lineage>
        <taxon>Bacteria</taxon>
        <taxon>Pseudomonadati</taxon>
        <taxon>Pseudomonadota</taxon>
        <taxon>Alphaproteobacteria</taxon>
        <taxon>Acetobacterales</taxon>
        <taxon>Acetobacteraceae</taxon>
        <taxon>Komagataeibacter</taxon>
    </lineage>
</organism>
<dbReference type="AlphaFoldDB" id="A0A0N1N4B4"/>
<feature type="domain" description="HTH lysR-type" evidence="5">
    <location>
        <begin position="3"/>
        <end position="60"/>
    </location>
</feature>
<comment type="similarity">
    <text evidence="1">Belongs to the LysR transcriptional regulatory family.</text>
</comment>
<dbReference type="InterPro" id="IPR000847">
    <property type="entry name" value="LysR_HTH_N"/>
</dbReference>